<keyword evidence="4 7" id="KW-0472">Membrane</keyword>
<keyword evidence="2 7" id="KW-0812">Transmembrane</keyword>
<dbReference type="EMBL" id="VSWD01000009">
    <property type="protein sequence ID" value="KAK3093422.1"/>
    <property type="molecule type" value="Genomic_DNA"/>
</dbReference>
<feature type="transmembrane region" description="Helical" evidence="7">
    <location>
        <begin position="897"/>
        <end position="916"/>
    </location>
</feature>
<feature type="transmembrane region" description="Helical" evidence="7">
    <location>
        <begin position="431"/>
        <end position="451"/>
    </location>
</feature>
<evidence type="ECO:0000313" key="10">
    <source>
        <dbReference type="Proteomes" id="UP001186944"/>
    </source>
</evidence>
<keyword evidence="5" id="KW-0325">Glycoprotein</keyword>
<feature type="transmembrane region" description="Helical" evidence="7">
    <location>
        <begin position="923"/>
        <end position="945"/>
    </location>
</feature>
<gene>
    <name evidence="9" type="ORF">FSP39_015520</name>
</gene>
<dbReference type="Pfam" id="PF12349">
    <property type="entry name" value="Sterol-sensing"/>
    <property type="match status" value="1"/>
</dbReference>
<feature type="transmembrane region" description="Helical" evidence="7">
    <location>
        <begin position="951"/>
        <end position="971"/>
    </location>
</feature>
<feature type="transmembrane region" description="Helical" evidence="7">
    <location>
        <begin position="37"/>
        <end position="58"/>
    </location>
</feature>
<sequence>MNHLEANELQRQRREKTPFIYCRLVANHPKITFATTLSLHILTFIIAGILFATGYELFPTDFQRLPMSLNSLKYRLRDYSWRDRNTFSQRERRSLTNTGFARYERGLYDSRGTVTLYYDTKEGNIFTATNLRKIQEIERDLESTPGYKSQNCMTHNSSLTCKPVKSIIRYFDGTFQHIDNVFNDPEFENITNVLYAAKNNNVTRADFEFFIPKSHVINGAVASGSITRSEILFGCSLDGDSKCNSDIWNNKNQDYVKAEFGDKLEKYMDTDNFDFYYYSVNLWYEDVFTQAIKDMLCAVGSMLAIFILIILHVRSLFIALLALMSIFACFIGTELLYVGVIGFQYFGFFHILSIFIILGIGADNIFVFYDVWRLTAFSSYPSLAHRLSDAYSKSTLSMFITSLTTSVAFFSSAISPLLATRSFGIFSGMLILYNYISVIIYFPTVVVMYHLHFENWHWPCCRYCMKPKDDNMKVASVHQNGKEVWSVEGAIENMDSKPVVNGFVPNGNSKPVTNGHVSNGIAGKKYHITFEDWKLKLQNEQNGYNHTNSSEVLKTSTKTQNQYTPTQEKHVMRQKKLVIFFRDYYFKFVTHKVIRWLMLPIFIACVATLGYQASKLEPDNEELKIFKDSHKYSKSNTAQLYKFVQSASSNLVTVYVAWGLGLKDKSDCHFSAIECRGKQVYDDNFNLNPEANQLALKAFCDKLYGLSPAQIQEYRIRVNANGRPEIACFTRSLESYLKSLPFDVSQGGTLNLSLPWNHNTLRNFMSAQPSIYNITGFNNSHGSILSVPMQYWMYDGYTDSYTGDYGMYNDLYGEQTTSDSRNIPNHNVHYGNKLMYIGVQINTTINRRITGYSEGIPMIEKWESLVTSMMSDMPEGVDKGYQLTRYIWHWLYVQETLANNAVLGIIIGVSLAFPILTISTMNIVIGFLATLSMCCTTISVIGVIPTAGWKLGLLVSLNMCLVVGLSVDYVVHLAEGYHLSLHKDRLNRTRDMLEEMGMSVFLGACTTLSASLFMFLSQVQFFLQFGIFLFCTIGFSLFFSLGMFTVLMGIIGPQNEVGDLRVLIRWCKRKCSRNSN</sequence>
<evidence type="ECO:0000256" key="4">
    <source>
        <dbReference type="ARBA" id="ARBA00023136"/>
    </source>
</evidence>
<evidence type="ECO:0000256" key="7">
    <source>
        <dbReference type="SAM" id="Phobius"/>
    </source>
</evidence>
<feature type="transmembrane region" description="Helical" evidence="7">
    <location>
        <begin position="1022"/>
        <end position="1051"/>
    </location>
</feature>
<evidence type="ECO:0000256" key="3">
    <source>
        <dbReference type="ARBA" id="ARBA00022989"/>
    </source>
</evidence>
<evidence type="ECO:0000256" key="1">
    <source>
        <dbReference type="ARBA" id="ARBA00004141"/>
    </source>
</evidence>
<feature type="transmembrane region" description="Helical" evidence="7">
    <location>
        <begin position="992"/>
        <end position="1016"/>
    </location>
</feature>
<dbReference type="PANTHER" id="PTHR45951">
    <property type="entry name" value="PROTEIN DISPATCHED-RELATED"/>
    <property type="match status" value="1"/>
</dbReference>
<evidence type="ECO:0000256" key="6">
    <source>
        <dbReference type="ARBA" id="ARBA00038046"/>
    </source>
</evidence>
<dbReference type="AlphaFoldDB" id="A0AA88XWX6"/>
<protein>
    <recommendedName>
        <fullName evidence="8">SSD domain-containing protein</fullName>
    </recommendedName>
</protein>
<organism evidence="9 10">
    <name type="scientific">Pinctada imbricata</name>
    <name type="common">Atlantic pearl-oyster</name>
    <name type="synonym">Pinctada martensii</name>
    <dbReference type="NCBI Taxonomy" id="66713"/>
    <lineage>
        <taxon>Eukaryota</taxon>
        <taxon>Metazoa</taxon>
        <taxon>Spiralia</taxon>
        <taxon>Lophotrochozoa</taxon>
        <taxon>Mollusca</taxon>
        <taxon>Bivalvia</taxon>
        <taxon>Autobranchia</taxon>
        <taxon>Pteriomorphia</taxon>
        <taxon>Pterioida</taxon>
        <taxon>Pterioidea</taxon>
        <taxon>Pteriidae</taxon>
        <taxon>Pinctada</taxon>
    </lineage>
</organism>
<feature type="transmembrane region" description="Helical" evidence="7">
    <location>
        <begin position="317"/>
        <end position="338"/>
    </location>
</feature>
<feature type="domain" description="SSD" evidence="8">
    <location>
        <begin position="355"/>
        <end position="448"/>
    </location>
</feature>
<dbReference type="PANTHER" id="PTHR45951:SF7">
    <property type="entry name" value="SSD DOMAIN-CONTAINING PROTEIN"/>
    <property type="match status" value="1"/>
</dbReference>
<keyword evidence="10" id="KW-1185">Reference proteome</keyword>
<comment type="subcellular location">
    <subcellularLocation>
        <location evidence="1">Membrane</location>
        <topology evidence="1">Multi-pass membrane protein</topology>
    </subcellularLocation>
</comment>
<comment type="caution">
    <text evidence="9">The sequence shown here is derived from an EMBL/GenBank/DDBJ whole genome shotgun (WGS) entry which is preliminary data.</text>
</comment>
<name>A0AA88XWX6_PINIB</name>
<evidence type="ECO:0000256" key="5">
    <source>
        <dbReference type="ARBA" id="ARBA00023180"/>
    </source>
</evidence>
<dbReference type="InterPro" id="IPR053958">
    <property type="entry name" value="HMGCR/SNAP/NPC1-like_SSD"/>
</dbReference>
<feature type="transmembrane region" description="Helical" evidence="7">
    <location>
        <begin position="396"/>
        <end position="419"/>
    </location>
</feature>
<feature type="transmembrane region" description="Helical" evidence="7">
    <location>
        <begin position="345"/>
        <end position="369"/>
    </location>
</feature>
<feature type="transmembrane region" description="Helical" evidence="7">
    <location>
        <begin position="295"/>
        <end position="311"/>
    </location>
</feature>
<proteinExistence type="inferred from homology"/>
<dbReference type="Gene3D" id="1.20.1640.10">
    <property type="entry name" value="Multidrug efflux transporter AcrB transmembrane domain"/>
    <property type="match status" value="2"/>
</dbReference>
<evidence type="ECO:0000259" key="8">
    <source>
        <dbReference type="PROSITE" id="PS50156"/>
    </source>
</evidence>
<evidence type="ECO:0000256" key="2">
    <source>
        <dbReference type="ARBA" id="ARBA00022692"/>
    </source>
</evidence>
<dbReference type="GO" id="GO:0016020">
    <property type="term" value="C:membrane"/>
    <property type="evidence" value="ECO:0007669"/>
    <property type="project" value="UniProtKB-SubCell"/>
</dbReference>
<dbReference type="Proteomes" id="UP001186944">
    <property type="component" value="Unassembled WGS sequence"/>
</dbReference>
<comment type="similarity">
    <text evidence="6">Belongs to the dispatched family.</text>
</comment>
<keyword evidence="3 7" id="KW-1133">Transmembrane helix</keyword>
<dbReference type="GO" id="GO:0022857">
    <property type="term" value="F:transmembrane transporter activity"/>
    <property type="evidence" value="ECO:0007669"/>
    <property type="project" value="TreeGrafter"/>
</dbReference>
<accession>A0AA88XWX6</accession>
<reference evidence="9" key="1">
    <citation type="submission" date="2019-08" db="EMBL/GenBank/DDBJ databases">
        <title>The improved chromosome-level genome for the pearl oyster Pinctada fucata martensii using PacBio sequencing and Hi-C.</title>
        <authorList>
            <person name="Zheng Z."/>
        </authorList>
    </citation>
    <scope>NUCLEOTIDE SEQUENCE</scope>
    <source>
        <strain evidence="9">ZZ-2019</strain>
        <tissue evidence="9">Adductor muscle</tissue>
    </source>
</reference>
<evidence type="ECO:0000313" key="9">
    <source>
        <dbReference type="EMBL" id="KAK3093422.1"/>
    </source>
</evidence>
<dbReference type="InterPro" id="IPR000731">
    <property type="entry name" value="SSD"/>
</dbReference>
<dbReference type="SUPFAM" id="SSF82866">
    <property type="entry name" value="Multidrug efflux transporter AcrB transmembrane domain"/>
    <property type="match status" value="2"/>
</dbReference>
<dbReference type="PROSITE" id="PS50156">
    <property type="entry name" value="SSD"/>
    <property type="match status" value="1"/>
</dbReference>
<dbReference type="InterPro" id="IPR052081">
    <property type="entry name" value="Dispatched_Hh_regulator"/>
</dbReference>